<evidence type="ECO:0000313" key="8">
    <source>
        <dbReference type="Proteomes" id="UP001628193"/>
    </source>
</evidence>
<proteinExistence type="inferred from homology"/>
<keyword evidence="1 3" id="KW-0547">Nucleotide-binding</keyword>
<dbReference type="Pfam" id="PF03193">
    <property type="entry name" value="RsgA_GTPase"/>
    <property type="match status" value="1"/>
</dbReference>
<dbReference type="PANTHER" id="PTHR32120:SF11">
    <property type="entry name" value="SMALL RIBOSOMAL SUBUNIT BIOGENESIS GTPASE RSGA 1, MITOCHONDRIAL-RELATED"/>
    <property type="match status" value="1"/>
</dbReference>
<evidence type="ECO:0000259" key="6">
    <source>
        <dbReference type="PROSITE" id="PS51721"/>
    </source>
</evidence>
<dbReference type="RefSeq" id="WP_420905910.1">
    <property type="nucleotide sequence ID" value="NZ_BAAFGK010000004.1"/>
</dbReference>
<organism evidence="7 8">
    <name type="scientific">Candidatus Magnetaquiglobus chichijimensis</name>
    <dbReference type="NCBI Taxonomy" id="3141448"/>
    <lineage>
        <taxon>Bacteria</taxon>
        <taxon>Pseudomonadati</taxon>
        <taxon>Pseudomonadota</taxon>
        <taxon>Magnetococcia</taxon>
        <taxon>Magnetococcales</taxon>
        <taxon>Candidatus Magnetaquicoccaceae</taxon>
        <taxon>Candidatus Magnetaquiglobus</taxon>
    </lineage>
</organism>
<keyword evidence="3" id="KW-0694">RNA-binding</keyword>
<keyword evidence="3" id="KW-0862">Zinc</keyword>
<feature type="binding site" evidence="3">
    <location>
        <position position="297"/>
    </location>
    <ligand>
        <name>Zn(2+)</name>
        <dbReference type="ChEBI" id="CHEBI:29105"/>
    </ligand>
</feature>
<dbReference type="Gene3D" id="3.40.50.300">
    <property type="entry name" value="P-loop containing nucleotide triphosphate hydrolases"/>
    <property type="match status" value="1"/>
</dbReference>
<feature type="region of interest" description="Disordered" evidence="4">
    <location>
        <begin position="18"/>
        <end position="39"/>
    </location>
</feature>
<comment type="function">
    <text evidence="3">One of several proteins that assist in the late maturation steps of the functional core of the 30S ribosomal subunit. Helps release RbfA from mature subunits. May play a role in the assembly of ribosomal proteins into the subunit. Circularly permuted GTPase that catalyzes slow GTP hydrolysis, GTPase activity is stimulated by the 30S ribosomal subunit.</text>
</comment>
<evidence type="ECO:0000313" key="7">
    <source>
        <dbReference type="EMBL" id="GAB0058231.1"/>
    </source>
</evidence>
<dbReference type="PROSITE" id="PS51721">
    <property type="entry name" value="G_CP"/>
    <property type="match status" value="1"/>
</dbReference>
<evidence type="ECO:0000259" key="5">
    <source>
        <dbReference type="PROSITE" id="PS50936"/>
    </source>
</evidence>
<keyword evidence="3" id="KW-0479">Metal-binding</keyword>
<feature type="binding site" evidence="3">
    <location>
        <position position="290"/>
    </location>
    <ligand>
        <name>Zn(2+)</name>
        <dbReference type="ChEBI" id="CHEBI:29105"/>
    </ligand>
</feature>
<dbReference type="HAMAP" id="MF_01820">
    <property type="entry name" value="GTPase_RsgA"/>
    <property type="match status" value="1"/>
</dbReference>
<dbReference type="InterPro" id="IPR010914">
    <property type="entry name" value="RsgA_GTPase_dom"/>
</dbReference>
<dbReference type="EC" id="3.6.1.-" evidence="3"/>
<keyword evidence="3" id="KW-0963">Cytoplasm</keyword>
<sequence length="336" mass="37054">MPRKIRDKQLSLRQMARMRGARRPAPLTMELPDDESALGPEEEGRVVAHFGLNVEVETDSGERLRCAVREALLEEPVCGDRVVSRRVGAEQGVIVSVHERLSVLRRPGPHQRLLTVAANVERIVMVSAAATLNTGLVDRYLIAAQKAGIEPLLVVNKIDQMTDRNALEAAFAPYPRMGYTLFQVSALHETGIESLEEALRDKTAIFVGESGVGKSSLINRMVPGEILRTAEVHAATGLGRHATTTARLYRLTRGGFLIDSPGVREFGLHGVIREEIPGLMRDMAPRLGQCRFKDCRHMREPDCALRAAVEAGEIAAARLESMRRIAESVPARNPYF</sequence>
<feature type="domain" description="EngC GTPase" evidence="5">
    <location>
        <begin position="118"/>
        <end position="264"/>
    </location>
</feature>
<gene>
    <name evidence="3 7" type="primary">rsgA</name>
    <name evidence="7" type="ORF">SIID45300_02577</name>
</gene>
<dbReference type="SUPFAM" id="SSF52540">
    <property type="entry name" value="P-loop containing nucleoside triphosphate hydrolases"/>
    <property type="match status" value="1"/>
</dbReference>
<dbReference type="Gene3D" id="2.40.50.140">
    <property type="entry name" value="Nucleic acid-binding proteins"/>
    <property type="match status" value="1"/>
</dbReference>
<protein>
    <recommendedName>
        <fullName evidence="3">Small ribosomal subunit biogenesis GTPase RsgA</fullName>
        <ecNumber evidence="3">3.6.1.-</ecNumber>
    </recommendedName>
</protein>
<comment type="subunit">
    <text evidence="3">Monomer. Associates with 30S ribosomal subunit, binds 16S rRNA.</text>
</comment>
<keyword evidence="3 7" id="KW-0378">Hydrolase</keyword>
<comment type="similarity">
    <text evidence="3">Belongs to the TRAFAC class YlqF/YawG GTPase family. RsgA subfamily.</text>
</comment>
<dbReference type="InterPro" id="IPR030378">
    <property type="entry name" value="G_CP_dom"/>
</dbReference>
<feature type="binding site" evidence="3">
    <location>
        <position position="295"/>
    </location>
    <ligand>
        <name>Zn(2+)</name>
        <dbReference type="ChEBI" id="CHEBI:29105"/>
    </ligand>
</feature>
<feature type="binding site" evidence="3">
    <location>
        <begin position="208"/>
        <end position="216"/>
    </location>
    <ligand>
        <name>GTP</name>
        <dbReference type="ChEBI" id="CHEBI:37565"/>
    </ligand>
</feature>
<dbReference type="NCBIfam" id="TIGR00157">
    <property type="entry name" value="ribosome small subunit-dependent GTPase A"/>
    <property type="match status" value="1"/>
</dbReference>
<comment type="cofactor">
    <cofactor evidence="3">
        <name>Zn(2+)</name>
        <dbReference type="ChEBI" id="CHEBI:29105"/>
    </cofactor>
    <text evidence="3">Binds 1 zinc ion per subunit.</text>
</comment>
<evidence type="ECO:0000256" key="1">
    <source>
        <dbReference type="ARBA" id="ARBA00022741"/>
    </source>
</evidence>
<dbReference type="PROSITE" id="PS50936">
    <property type="entry name" value="ENGC_GTPASE"/>
    <property type="match status" value="1"/>
</dbReference>
<dbReference type="InterPro" id="IPR027417">
    <property type="entry name" value="P-loop_NTPase"/>
</dbReference>
<dbReference type="GO" id="GO:0016787">
    <property type="term" value="F:hydrolase activity"/>
    <property type="evidence" value="ECO:0007669"/>
    <property type="project" value="UniProtKB-KW"/>
</dbReference>
<evidence type="ECO:0000256" key="4">
    <source>
        <dbReference type="SAM" id="MobiDB-lite"/>
    </source>
</evidence>
<dbReference type="Proteomes" id="UP001628193">
    <property type="component" value="Unassembled WGS sequence"/>
</dbReference>
<name>A0ABQ0CBG7_9PROT</name>
<reference evidence="7 8" key="1">
    <citation type="submission" date="2024-09" db="EMBL/GenBank/DDBJ databases">
        <title>Draft genome sequence of Candidatus Magnetaquicoccaceae bacterium FCR-1.</title>
        <authorList>
            <person name="Shimoshige H."/>
            <person name="Shimamura S."/>
            <person name="Taoka A."/>
            <person name="Kobayashi H."/>
            <person name="Maekawa T."/>
        </authorList>
    </citation>
    <scope>NUCLEOTIDE SEQUENCE [LARGE SCALE GENOMIC DNA]</scope>
    <source>
        <strain evidence="7 8">FCR-1</strain>
    </source>
</reference>
<feature type="domain" description="CP-type G" evidence="6">
    <location>
        <begin position="101"/>
        <end position="266"/>
    </location>
</feature>
<dbReference type="CDD" id="cd01854">
    <property type="entry name" value="YjeQ_EngC"/>
    <property type="match status" value="1"/>
</dbReference>
<keyword evidence="8" id="KW-1185">Reference proteome</keyword>
<keyword evidence="3" id="KW-0690">Ribosome biogenesis</keyword>
<feature type="binding site" evidence="3">
    <location>
        <begin position="156"/>
        <end position="159"/>
    </location>
    <ligand>
        <name>GTP</name>
        <dbReference type="ChEBI" id="CHEBI:37565"/>
    </ligand>
</feature>
<dbReference type="EMBL" id="BAAFGK010000004">
    <property type="protein sequence ID" value="GAB0058231.1"/>
    <property type="molecule type" value="Genomic_DNA"/>
</dbReference>
<dbReference type="PANTHER" id="PTHR32120">
    <property type="entry name" value="SMALL RIBOSOMAL SUBUNIT BIOGENESIS GTPASE RSGA"/>
    <property type="match status" value="1"/>
</dbReference>
<keyword evidence="2 3" id="KW-0342">GTP-binding</keyword>
<dbReference type="InterPro" id="IPR004881">
    <property type="entry name" value="Ribosome_biogen_GTPase_RsgA"/>
</dbReference>
<dbReference type="Gene3D" id="1.10.40.50">
    <property type="entry name" value="Probable gtpase engc, domain 3"/>
    <property type="match status" value="1"/>
</dbReference>
<comment type="subcellular location">
    <subcellularLocation>
        <location evidence="3">Cytoplasm</location>
    </subcellularLocation>
</comment>
<keyword evidence="3" id="KW-0699">rRNA-binding</keyword>
<evidence type="ECO:0000256" key="2">
    <source>
        <dbReference type="ARBA" id="ARBA00023134"/>
    </source>
</evidence>
<feature type="binding site" evidence="3">
    <location>
        <position position="303"/>
    </location>
    <ligand>
        <name>Zn(2+)</name>
        <dbReference type="ChEBI" id="CHEBI:29105"/>
    </ligand>
</feature>
<evidence type="ECO:0000256" key="3">
    <source>
        <dbReference type="HAMAP-Rule" id="MF_01820"/>
    </source>
</evidence>
<dbReference type="InterPro" id="IPR012340">
    <property type="entry name" value="NA-bd_OB-fold"/>
</dbReference>
<comment type="caution">
    <text evidence="7">The sequence shown here is derived from an EMBL/GenBank/DDBJ whole genome shotgun (WGS) entry which is preliminary data.</text>
</comment>
<accession>A0ABQ0CBG7</accession>